<dbReference type="AlphaFoldDB" id="A0A6C0IVF7"/>
<evidence type="ECO:0000256" key="1">
    <source>
        <dbReference type="SAM" id="MobiDB-lite"/>
    </source>
</evidence>
<protein>
    <submittedName>
        <fullName evidence="2">Uncharacterized protein</fullName>
    </submittedName>
</protein>
<feature type="region of interest" description="Disordered" evidence="1">
    <location>
        <begin position="631"/>
        <end position="651"/>
    </location>
</feature>
<evidence type="ECO:0000313" key="2">
    <source>
        <dbReference type="EMBL" id="QHT96530.1"/>
    </source>
</evidence>
<dbReference type="EMBL" id="MN740258">
    <property type="protein sequence ID" value="QHT96530.1"/>
    <property type="molecule type" value="Genomic_DNA"/>
</dbReference>
<accession>A0A6C0IVF7</accession>
<organism evidence="2">
    <name type="scientific">viral metagenome</name>
    <dbReference type="NCBI Taxonomy" id="1070528"/>
    <lineage>
        <taxon>unclassified sequences</taxon>
        <taxon>metagenomes</taxon>
        <taxon>organismal metagenomes</taxon>
    </lineage>
</organism>
<reference evidence="2" key="1">
    <citation type="journal article" date="2020" name="Nature">
        <title>Giant virus diversity and host interactions through global metagenomics.</title>
        <authorList>
            <person name="Schulz F."/>
            <person name="Roux S."/>
            <person name="Paez-Espino D."/>
            <person name="Jungbluth S."/>
            <person name="Walsh D.A."/>
            <person name="Denef V.J."/>
            <person name="McMahon K.D."/>
            <person name="Konstantinidis K.T."/>
            <person name="Eloe-Fadrosh E.A."/>
            <person name="Kyrpides N.C."/>
            <person name="Woyke T."/>
        </authorList>
    </citation>
    <scope>NUCLEOTIDE SEQUENCE</scope>
    <source>
        <strain evidence="2">GVMAG-M-3300024302-11</strain>
    </source>
</reference>
<name>A0A6C0IVF7_9ZZZZ</name>
<sequence>MSDFYNAFGQFVSTQTIETFVNQADDKIQIDNTKILNNIKVLKVQIETGTLTKEQVITEIEKLNSLKENKDTSDQVKNEIESLVKDTVSKVDGIRLEGNMEIGGVMKSRGFYLTDGTKVNEVIRVVDKLAVPLDKEGHVTILPPKGKRVKATVHDLNIPKSGRITFGDKEDNDPYHLRKIGNTDNNHLRLTLNDNNNESLQIWGDSCKTDKCSVDGGTVKHVLDSNGNATHTGGMKVTGGRTHFKDVENRGRVRVGAAWGIPGFYSEDNQDIVVGVPRNRKVNLGTAGKFVEINGNGNIKVPGGAQVTGGRSHFKDAENKGRVRVGAAWGIPGFYSEDNQDIVVGVPSAKKVNLGTAGKFVEITGTGNMKVPGNVNTPLLSRIGGDWLRINQQTNSVGRVATYGGFSINDTRSKQGGLSVGSWTPPGQGNIIATGEIKAGQIKAGKICINNTCITEAQLKTMMTNQTADLAASIASNRKSIASNSGRITVNSSTMIDISHGYKKVGYMTMGGSGQIVKGGDYTYYGGYLMVLEKTGSFKLLKAKTPYQYPNMKPEWEFKSNRSPSENVRLYWDANHYGGAMVITYNGGVIWDAPRENGNSMYKDKRRRLLIIQGGAITLRNNRNSSIWEARKGLPANTGKSTRLPNNNDNT</sequence>
<feature type="compositionally biased region" description="Polar residues" evidence="1">
    <location>
        <begin position="638"/>
        <end position="651"/>
    </location>
</feature>
<proteinExistence type="predicted"/>